<sequence length="221" mass="24938">MSLAYYTMDDLRLGRGGFLQKGWTIRQRPELGEALAHYRGMPITKRKVLGLTDGFHVLELVKNVPLFPDDPEGEDVLASELGEPLPQWADTPEACQAFRACVEDLGLRYQIEGKILAPIPVNKKQRRKKLVGKYLWPDVPGNPASALRWVYLAGKGWLAPTVLEEHPAVLPLVLKVRADGITDKGDYRPLELEPWEFRLLARRTLERLEQNMTKCEGGTPS</sequence>
<protein>
    <submittedName>
        <fullName evidence="1">Uncharacterized protein</fullName>
    </submittedName>
</protein>
<reference evidence="1 2" key="1">
    <citation type="submission" date="2011-08" db="EMBL/GenBank/DDBJ databases">
        <title>The Genome Sequence of Clostridium orbiscindens 1_3_50AFAA.</title>
        <authorList>
            <consortium name="The Broad Institute Genome Sequencing Platform"/>
            <person name="Earl A."/>
            <person name="Ward D."/>
            <person name="Feldgarden M."/>
            <person name="Gevers D."/>
            <person name="Daigneault M."/>
            <person name="Strauss J."/>
            <person name="Allen-Vercoe E."/>
            <person name="Young S.K."/>
            <person name="Zeng Q."/>
            <person name="Gargeya S."/>
            <person name="Fitzgerald M."/>
            <person name="Haas B."/>
            <person name="Abouelleil A."/>
            <person name="Alvarado L."/>
            <person name="Arachchi H.M."/>
            <person name="Berlin A."/>
            <person name="Brown A."/>
            <person name="Chapman S.B."/>
            <person name="Chen Z."/>
            <person name="Dunbar C."/>
            <person name="Freedman E."/>
            <person name="Gearin G."/>
            <person name="Gellesch M."/>
            <person name="Goldberg J."/>
            <person name="Griggs A."/>
            <person name="Gujja S."/>
            <person name="Heiman D."/>
            <person name="Howarth C."/>
            <person name="Larson L."/>
            <person name="Lui A."/>
            <person name="MacDonald P.J.P."/>
            <person name="Montmayeur A."/>
            <person name="Murphy C."/>
            <person name="Neiman D."/>
            <person name="Pearson M."/>
            <person name="Priest M."/>
            <person name="Roberts A."/>
            <person name="Saif S."/>
            <person name="Shea T."/>
            <person name="Shenoy N."/>
            <person name="Sisk P."/>
            <person name="Stolte C."/>
            <person name="Sykes S."/>
            <person name="Wortman J."/>
            <person name="Nusbaum C."/>
            <person name="Birren B."/>
        </authorList>
    </citation>
    <scope>NUCLEOTIDE SEQUENCE [LARGE SCALE GENOMIC DNA]</scope>
    <source>
        <strain evidence="1 2">1_3_50AFAA</strain>
    </source>
</reference>
<dbReference type="Proteomes" id="UP000029585">
    <property type="component" value="Unassembled WGS sequence"/>
</dbReference>
<proteinExistence type="predicted"/>
<evidence type="ECO:0000313" key="1">
    <source>
        <dbReference type="EMBL" id="KGF52141.1"/>
    </source>
</evidence>
<dbReference type="PATRIC" id="fig|742738.3.peg.4230"/>
<name>A0A096AZI0_FLAPL</name>
<organism evidence="1 2">
    <name type="scientific">Flavonifractor plautii 1_3_50AFAA</name>
    <dbReference type="NCBI Taxonomy" id="742738"/>
    <lineage>
        <taxon>Bacteria</taxon>
        <taxon>Bacillati</taxon>
        <taxon>Bacillota</taxon>
        <taxon>Clostridia</taxon>
        <taxon>Eubacteriales</taxon>
        <taxon>Oscillospiraceae</taxon>
        <taxon>Flavonifractor</taxon>
    </lineage>
</organism>
<dbReference type="AlphaFoldDB" id="A0A096AZI0"/>
<dbReference type="RefSeq" id="WP_024725206.1">
    <property type="nucleotide sequence ID" value="NZ_KN174170.1"/>
</dbReference>
<dbReference type="HOGENOM" id="CLU_1386828_0_0_9"/>
<keyword evidence="2" id="KW-1185">Reference proteome</keyword>
<gene>
    <name evidence="1" type="ORF">HMPREF9460_04118</name>
</gene>
<dbReference type="eggNOG" id="ENOG5034532">
    <property type="taxonomic scope" value="Bacteria"/>
</dbReference>
<dbReference type="EMBL" id="ADLO01000131">
    <property type="protein sequence ID" value="KGF52141.1"/>
    <property type="molecule type" value="Genomic_DNA"/>
</dbReference>
<accession>A0A096AZI0</accession>
<comment type="caution">
    <text evidence="1">The sequence shown here is derived from an EMBL/GenBank/DDBJ whole genome shotgun (WGS) entry which is preliminary data.</text>
</comment>
<evidence type="ECO:0000313" key="2">
    <source>
        <dbReference type="Proteomes" id="UP000029585"/>
    </source>
</evidence>